<dbReference type="Proteomes" id="UP000246635">
    <property type="component" value="Unassembled WGS sequence"/>
</dbReference>
<name>A0A2V2YGV5_9BACL</name>
<sequence>MISVTKDKEGSSGLISQRIRNITHLESDGDYVIVFMITGEKYYVVGALKHWVHTLNRTGEGHRFVVCDRANAVNLDQIVCLDTIFRRAYFTHDIGPKTISCSMSQKKFELIQQELLFNSAPMTVPIQLI</sequence>
<reference evidence="2 3" key="1">
    <citation type="submission" date="2018-05" db="EMBL/GenBank/DDBJ databases">
        <title>Genomic Encyclopedia of Type Strains, Phase III (KMG-III): the genomes of soil and plant-associated and newly described type strains.</title>
        <authorList>
            <person name="Whitman W."/>
        </authorList>
    </citation>
    <scope>NUCLEOTIDE SEQUENCE [LARGE SCALE GENOMIC DNA]</scope>
    <source>
        <strain evidence="2 3">CECT 5696</strain>
    </source>
</reference>
<evidence type="ECO:0000313" key="2">
    <source>
        <dbReference type="EMBL" id="PWV92035.1"/>
    </source>
</evidence>
<dbReference type="AlphaFoldDB" id="A0A2V2YGV5"/>
<keyword evidence="3" id="KW-1185">Reference proteome</keyword>
<dbReference type="InterPro" id="IPR007492">
    <property type="entry name" value="LytTR_DNA-bd_dom"/>
</dbReference>
<dbReference type="Pfam" id="PF04397">
    <property type="entry name" value="LytTR"/>
    <property type="match status" value="1"/>
</dbReference>
<dbReference type="OrthoDB" id="2664085at2"/>
<dbReference type="GO" id="GO:0003677">
    <property type="term" value="F:DNA binding"/>
    <property type="evidence" value="ECO:0007669"/>
    <property type="project" value="UniProtKB-KW"/>
</dbReference>
<evidence type="ECO:0000313" key="3">
    <source>
        <dbReference type="Proteomes" id="UP000246635"/>
    </source>
</evidence>
<feature type="domain" description="HTH LytTR-type" evidence="1">
    <location>
        <begin position="12"/>
        <end position="112"/>
    </location>
</feature>
<proteinExistence type="predicted"/>
<accession>A0A2V2YGV5</accession>
<dbReference type="EMBL" id="QGTQ01000037">
    <property type="protein sequence ID" value="PWV92035.1"/>
    <property type="molecule type" value="Genomic_DNA"/>
</dbReference>
<evidence type="ECO:0000259" key="1">
    <source>
        <dbReference type="SMART" id="SM00850"/>
    </source>
</evidence>
<protein>
    <submittedName>
        <fullName evidence="2">LytTr DNA-binding domain-containing protein</fullName>
    </submittedName>
</protein>
<dbReference type="SMART" id="SM00850">
    <property type="entry name" value="LytTR"/>
    <property type="match status" value="1"/>
</dbReference>
<dbReference type="Gene3D" id="2.40.50.1020">
    <property type="entry name" value="LytTr DNA-binding domain"/>
    <property type="match status" value="1"/>
</dbReference>
<organism evidence="2 3">
    <name type="scientific">Paenibacillus cellulosilyticus</name>
    <dbReference type="NCBI Taxonomy" id="375489"/>
    <lineage>
        <taxon>Bacteria</taxon>
        <taxon>Bacillati</taxon>
        <taxon>Bacillota</taxon>
        <taxon>Bacilli</taxon>
        <taxon>Bacillales</taxon>
        <taxon>Paenibacillaceae</taxon>
        <taxon>Paenibacillus</taxon>
    </lineage>
</organism>
<keyword evidence="2" id="KW-0238">DNA-binding</keyword>
<gene>
    <name evidence="2" type="ORF">DFQ01_13722</name>
</gene>
<comment type="caution">
    <text evidence="2">The sequence shown here is derived from an EMBL/GenBank/DDBJ whole genome shotgun (WGS) entry which is preliminary data.</text>
</comment>
<dbReference type="RefSeq" id="WP_110047160.1">
    <property type="nucleotide sequence ID" value="NZ_CP054613.1"/>
</dbReference>